<sequence length="458" mass="48979">MQGDIAALQSLAQTEQAAMQQLGGDLRAAVDWALAFGKKQEAASVAESSRIDTSVSAAVELATKANSVCEDINQAFFRLQTDLEERILIGTESGDTQLLALRHDITELHGIAEQEQAEMQRLGADLGFAVNLAEGFVRQQKEGSSTEHVQICASVSAAVDLATKANTACETLESVLAGLHDELEVRRSSASESGDRVTSMESKLSEVQKQITELNHCDMQSANNAGRLQEKIRVELAHLKAAVNEVAALASEAAETAEASESVVSKLQLKIREAFACSESVSEQKLGAIDTQLAAVRDDISGLQSMAKTEQAEMQRLGTDLRAAVDWAEGFVKKQEEGSSADHAQISASVSAAVDLATRANSASEAVKSAFSVLQTESEERQSTANVSARTSNLETEVRQTLSSVKLDEHLDRKRFCHALPSEAFKLASHSKQPLARTTASCCQLVVCNALDALGAMF</sequence>
<proteinExistence type="predicted"/>
<dbReference type="AlphaFoldDB" id="A0A813L7L6"/>
<protein>
    <submittedName>
        <fullName evidence="1">Uncharacterized protein</fullName>
    </submittedName>
</protein>
<accession>A0A813L7L6</accession>
<dbReference type="Proteomes" id="UP000626109">
    <property type="component" value="Unassembled WGS sequence"/>
</dbReference>
<reference evidence="1" key="1">
    <citation type="submission" date="2021-02" db="EMBL/GenBank/DDBJ databases">
        <authorList>
            <person name="Dougan E. K."/>
            <person name="Rhodes N."/>
            <person name="Thang M."/>
            <person name="Chan C."/>
        </authorList>
    </citation>
    <scope>NUCLEOTIDE SEQUENCE</scope>
</reference>
<evidence type="ECO:0000313" key="2">
    <source>
        <dbReference type="Proteomes" id="UP000626109"/>
    </source>
</evidence>
<dbReference type="EMBL" id="CAJNNW010034519">
    <property type="protein sequence ID" value="CAE8723025.1"/>
    <property type="molecule type" value="Genomic_DNA"/>
</dbReference>
<gene>
    <name evidence="1" type="ORF">PGLA2088_LOCUS42884</name>
</gene>
<organism evidence="1 2">
    <name type="scientific">Polarella glacialis</name>
    <name type="common">Dinoflagellate</name>
    <dbReference type="NCBI Taxonomy" id="89957"/>
    <lineage>
        <taxon>Eukaryota</taxon>
        <taxon>Sar</taxon>
        <taxon>Alveolata</taxon>
        <taxon>Dinophyceae</taxon>
        <taxon>Suessiales</taxon>
        <taxon>Suessiaceae</taxon>
        <taxon>Polarella</taxon>
    </lineage>
</organism>
<evidence type="ECO:0000313" key="1">
    <source>
        <dbReference type="EMBL" id="CAE8723025.1"/>
    </source>
</evidence>
<name>A0A813L7L6_POLGL</name>
<comment type="caution">
    <text evidence="1">The sequence shown here is derived from an EMBL/GenBank/DDBJ whole genome shotgun (WGS) entry which is preliminary data.</text>
</comment>